<dbReference type="RefSeq" id="WP_190559005.1">
    <property type="nucleotide sequence ID" value="NZ_JACJQU010000003.1"/>
</dbReference>
<dbReference type="EMBL" id="JACJQU010000003">
    <property type="protein sequence ID" value="MBD2293522.1"/>
    <property type="molecule type" value="Genomic_DNA"/>
</dbReference>
<evidence type="ECO:0000256" key="1">
    <source>
        <dbReference type="SAM" id="MobiDB-lite"/>
    </source>
</evidence>
<dbReference type="Proteomes" id="UP000662185">
    <property type="component" value="Unassembled WGS sequence"/>
</dbReference>
<sequence length="99" mass="10582">MAITIAKTLLSNQSILENIALVEEIDEQAAEIISGGQSVNLLNTGISSFEDDENDITPVDDEDLPDPIITHPESVSDSNPLLPAPNQPLPINQGNFVFG</sequence>
<name>A0A926WG37_9NOST</name>
<protein>
    <submittedName>
        <fullName evidence="2">Uncharacterized protein</fullName>
    </submittedName>
</protein>
<organism evidence="2 3">
    <name type="scientific">Anabaena sphaerica FACHB-251</name>
    <dbReference type="NCBI Taxonomy" id="2692883"/>
    <lineage>
        <taxon>Bacteria</taxon>
        <taxon>Bacillati</taxon>
        <taxon>Cyanobacteriota</taxon>
        <taxon>Cyanophyceae</taxon>
        <taxon>Nostocales</taxon>
        <taxon>Nostocaceae</taxon>
        <taxon>Anabaena</taxon>
    </lineage>
</organism>
<reference evidence="3" key="1">
    <citation type="journal article" date="2020" name="ISME J.">
        <title>Comparative genomics reveals insights into cyanobacterial evolution and habitat adaptation.</title>
        <authorList>
            <person name="Chen M.Y."/>
            <person name="Teng W.K."/>
            <person name="Zhao L."/>
            <person name="Hu C.X."/>
            <person name="Zhou Y.K."/>
            <person name="Han B.P."/>
            <person name="Song L.R."/>
            <person name="Shu W.S."/>
        </authorList>
    </citation>
    <scope>NUCLEOTIDE SEQUENCE [LARGE SCALE GENOMIC DNA]</scope>
    <source>
        <strain evidence="3">FACHB-251</strain>
    </source>
</reference>
<dbReference type="AlphaFoldDB" id="A0A926WG37"/>
<feature type="region of interest" description="Disordered" evidence="1">
    <location>
        <begin position="50"/>
        <end position="99"/>
    </location>
</feature>
<evidence type="ECO:0000313" key="2">
    <source>
        <dbReference type="EMBL" id="MBD2293522.1"/>
    </source>
</evidence>
<evidence type="ECO:0000313" key="3">
    <source>
        <dbReference type="Proteomes" id="UP000662185"/>
    </source>
</evidence>
<gene>
    <name evidence="2" type="ORF">H6G06_08480</name>
</gene>
<keyword evidence="3" id="KW-1185">Reference proteome</keyword>
<accession>A0A926WG37</accession>
<proteinExistence type="predicted"/>
<comment type="caution">
    <text evidence="2">The sequence shown here is derived from an EMBL/GenBank/DDBJ whole genome shotgun (WGS) entry which is preliminary data.</text>
</comment>
<feature type="compositionally biased region" description="Acidic residues" evidence="1">
    <location>
        <begin position="50"/>
        <end position="65"/>
    </location>
</feature>